<name>A0A4C1VW26_EUMVA</name>
<proteinExistence type="predicted"/>
<comment type="caution">
    <text evidence="2">The sequence shown here is derived from an EMBL/GenBank/DDBJ whole genome shotgun (WGS) entry which is preliminary data.</text>
</comment>
<evidence type="ECO:0000313" key="2">
    <source>
        <dbReference type="EMBL" id="GBP42991.1"/>
    </source>
</evidence>
<evidence type="ECO:0000313" key="3">
    <source>
        <dbReference type="Proteomes" id="UP000299102"/>
    </source>
</evidence>
<gene>
    <name evidence="2" type="ORF">EVAR_49479_1</name>
</gene>
<reference evidence="2 3" key="1">
    <citation type="journal article" date="2019" name="Commun. Biol.">
        <title>The bagworm genome reveals a unique fibroin gene that provides high tensile strength.</title>
        <authorList>
            <person name="Kono N."/>
            <person name="Nakamura H."/>
            <person name="Ohtoshi R."/>
            <person name="Tomita M."/>
            <person name="Numata K."/>
            <person name="Arakawa K."/>
        </authorList>
    </citation>
    <scope>NUCLEOTIDE SEQUENCE [LARGE SCALE GENOMIC DNA]</scope>
</reference>
<evidence type="ECO:0000256" key="1">
    <source>
        <dbReference type="SAM" id="MobiDB-lite"/>
    </source>
</evidence>
<organism evidence="2 3">
    <name type="scientific">Eumeta variegata</name>
    <name type="common">Bagworm moth</name>
    <name type="synonym">Eumeta japonica</name>
    <dbReference type="NCBI Taxonomy" id="151549"/>
    <lineage>
        <taxon>Eukaryota</taxon>
        <taxon>Metazoa</taxon>
        <taxon>Ecdysozoa</taxon>
        <taxon>Arthropoda</taxon>
        <taxon>Hexapoda</taxon>
        <taxon>Insecta</taxon>
        <taxon>Pterygota</taxon>
        <taxon>Neoptera</taxon>
        <taxon>Endopterygota</taxon>
        <taxon>Lepidoptera</taxon>
        <taxon>Glossata</taxon>
        <taxon>Ditrysia</taxon>
        <taxon>Tineoidea</taxon>
        <taxon>Psychidae</taxon>
        <taxon>Oiketicinae</taxon>
        <taxon>Eumeta</taxon>
    </lineage>
</organism>
<sequence>MERKTISFILTNNIDPTRTGIVTRRVGNGERKETNCPEAVIQYNTSIDYVDKFDQLKSTYDVDRKTQLQKNHHPDLDQLSTKEFRRSVYYWILTPVQAKNFNLGSKRSLSASSSQLPVQIKRHKPSVPRELRLESSMHQPEPPTSRSVTRSVTCPVYEIYAQRPGGFTLATPTRTEKVQLLGAAIAA</sequence>
<accession>A0A4C1VW26</accession>
<dbReference type="EMBL" id="BGZK01000428">
    <property type="protein sequence ID" value="GBP42991.1"/>
    <property type="molecule type" value="Genomic_DNA"/>
</dbReference>
<dbReference type="Proteomes" id="UP000299102">
    <property type="component" value="Unassembled WGS sequence"/>
</dbReference>
<protein>
    <submittedName>
        <fullName evidence="2">Uncharacterized protein</fullName>
    </submittedName>
</protein>
<dbReference type="AlphaFoldDB" id="A0A4C1VW26"/>
<feature type="region of interest" description="Disordered" evidence="1">
    <location>
        <begin position="114"/>
        <end position="148"/>
    </location>
</feature>
<dbReference type="OrthoDB" id="118105at2759"/>
<keyword evidence="3" id="KW-1185">Reference proteome</keyword>
<dbReference type="STRING" id="151549.A0A4C1VW26"/>